<dbReference type="EMBL" id="CAJHUC010002946">
    <property type="protein sequence ID" value="CAD7704735.1"/>
    <property type="molecule type" value="Genomic_DNA"/>
</dbReference>
<evidence type="ECO:0000313" key="2">
    <source>
        <dbReference type="EMBL" id="CAD7704735.1"/>
    </source>
</evidence>
<feature type="compositionally biased region" description="Gly residues" evidence="1">
    <location>
        <begin position="92"/>
        <end position="107"/>
    </location>
</feature>
<dbReference type="AlphaFoldDB" id="A0A8S1JA66"/>
<feature type="compositionally biased region" description="Basic and acidic residues" evidence="1">
    <location>
        <begin position="110"/>
        <end position="120"/>
    </location>
</feature>
<feature type="region of interest" description="Disordered" evidence="1">
    <location>
        <begin position="294"/>
        <end position="357"/>
    </location>
</feature>
<feature type="compositionally biased region" description="Polar residues" evidence="1">
    <location>
        <begin position="337"/>
        <end position="357"/>
    </location>
</feature>
<comment type="caution">
    <text evidence="2">The sequence shown here is derived from an EMBL/GenBank/DDBJ whole genome shotgun (WGS) entry which is preliminary data.</text>
</comment>
<proteinExistence type="predicted"/>
<keyword evidence="3" id="KW-1185">Reference proteome</keyword>
<evidence type="ECO:0000256" key="1">
    <source>
        <dbReference type="SAM" id="MobiDB-lite"/>
    </source>
</evidence>
<dbReference type="Proteomes" id="UP000708148">
    <property type="component" value="Unassembled WGS sequence"/>
</dbReference>
<evidence type="ECO:0000313" key="3">
    <source>
        <dbReference type="Proteomes" id="UP000708148"/>
    </source>
</evidence>
<feature type="compositionally biased region" description="Basic and acidic residues" evidence="1">
    <location>
        <begin position="307"/>
        <end position="322"/>
    </location>
</feature>
<feature type="compositionally biased region" description="Polar residues" evidence="1">
    <location>
        <begin position="176"/>
        <end position="189"/>
    </location>
</feature>
<sequence length="465" mass="51203">MDRSISLDSPASVDLSPDDDDRRAHAISSSSSPDPRGAFYRVHPPAPARSSYGSGLVDAQEDDRTSTSSSSSSSSGGGSDAAGLRRQCSAGDGRGASRGSARGGSGTARGRREEVTRLTRLEVAAPDEFRGRAMAGPPARSGGAQRVGRFTLRQGRRAGDAAGDAPRARDERPGRSEQSSCSDRSTVVQEEQDIELLRQQVSDLGKQLWQMHKEHEKEKSKMMDEFEAKLKEAQADNAALINKLREQLREKDRRLKESCKRADQLEWQVEDLQLKMQNAMGIRQPYGTPIVVPDEGVCMNQKSSSRRRVESSEEVLRSHSDTQKNASRQRGLPPRSLTESNMSSGDFPQGGMLNSYSEAVPAIPPKHLQQFSPLTMRRRLWTAPKTLEQVFTDDDGVHALAVSSDPTKRTTELQRFPNCLPVITNWHALNSFPASCDTAAVRTLPTFMQGEHVEKQYKRVSTGEK</sequence>
<gene>
    <name evidence="2" type="ORF">OSTQU699_LOCUS10090</name>
</gene>
<reference evidence="2" key="1">
    <citation type="submission" date="2020-12" db="EMBL/GenBank/DDBJ databases">
        <authorList>
            <person name="Iha C."/>
        </authorList>
    </citation>
    <scope>NUCLEOTIDE SEQUENCE</scope>
</reference>
<feature type="compositionally biased region" description="Basic and acidic residues" evidence="1">
    <location>
        <begin position="166"/>
        <end position="175"/>
    </location>
</feature>
<name>A0A8S1JA66_9CHLO</name>
<dbReference type="CDD" id="cd22249">
    <property type="entry name" value="UDM1_RNF168_RNF169-like"/>
    <property type="match status" value="1"/>
</dbReference>
<organism evidence="2 3">
    <name type="scientific">Ostreobium quekettii</name>
    <dbReference type="NCBI Taxonomy" id="121088"/>
    <lineage>
        <taxon>Eukaryota</taxon>
        <taxon>Viridiplantae</taxon>
        <taxon>Chlorophyta</taxon>
        <taxon>core chlorophytes</taxon>
        <taxon>Ulvophyceae</taxon>
        <taxon>TCBD clade</taxon>
        <taxon>Bryopsidales</taxon>
        <taxon>Ostreobineae</taxon>
        <taxon>Ostreobiaceae</taxon>
        <taxon>Ostreobium</taxon>
    </lineage>
</organism>
<feature type="region of interest" description="Disordered" evidence="1">
    <location>
        <begin position="1"/>
        <end position="191"/>
    </location>
</feature>
<accession>A0A8S1JA66</accession>
<protein>
    <submittedName>
        <fullName evidence="2">Uncharacterized protein</fullName>
    </submittedName>
</protein>